<dbReference type="GO" id="GO:0009245">
    <property type="term" value="P:lipid A biosynthetic process"/>
    <property type="evidence" value="ECO:0007669"/>
    <property type="project" value="InterPro"/>
</dbReference>
<reference evidence="10 13" key="1">
    <citation type="journal article" date="2002" name="J. Bacteriol.">
        <title>Genome sequence of Yersinia pestis KIM.</title>
        <authorList>
            <person name="Deng W."/>
            <person name="Burland V."/>
            <person name="Plunkett G.III."/>
            <person name="Boutin A."/>
            <person name="Mayhew G.F."/>
            <person name="Liss P."/>
            <person name="Perna N.T."/>
            <person name="Rose D.J."/>
            <person name="Mau B."/>
            <person name="Zhou S."/>
            <person name="Schwartz D.C."/>
            <person name="Fetherston J.D."/>
            <person name="Lindler L.E."/>
            <person name="Brubaker R.R."/>
            <person name="Plana G.V."/>
            <person name="Straley S.C."/>
            <person name="McDonough K.A."/>
            <person name="Nilles M.L."/>
            <person name="Matson J.S."/>
            <person name="Blattner F.R."/>
            <person name="Perry R.D."/>
        </authorList>
    </citation>
    <scope>NUCLEOTIDE SEQUENCE [LARGE SCALE GENOMIC DNA]</scope>
    <source>
        <strain evidence="10">KIM</strain>
        <strain evidence="13">KIM10+ / Biovar Mediaevalis</strain>
    </source>
</reference>
<gene>
    <name evidence="10" type="primary">ddg</name>
    <name evidence="9" type="synonym">lpxP</name>
    <name evidence="10" type="ordered locus">y0236</name>
    <name evidence="11" type="ordered locus">YP_3915</name>
</gene>
<dbReference type="KEGG" id="ypm:YP_3915"/>
<reference evidence="12" key="3">
    <citation type="journal article" date="2004" name="DNA Res.">
        <title>Complete genome sequence of Yersinia pestis strain 91001, an isolate avirulent to humans.</title>
        <authorList>
            <person name="Song Y."/>
            <person name="Tong Z."/>
            <person name="Wang J."/>
            <person name="Wang L."/>
            <person name="Guo Z."/>
            <person name="Han Y."/>
            <person name="Zhang J."/>
            <person name="Pei D."/>
            <person name="Zhou D."/>
            <person name="Qin H."/>
            <person name="Pang X."/>
            <person name="Han Y."/>
            <person name="Zhai J."/>
            <person name="Li M."/>
            <person name="Cui B."/>
            <person name="Qi Z."/>
            <person name="Jin L."/>
            <person name="Dai R."/>
            <person name="Chen F."/>
            <person name="Li S."/>
            <person name="Ye C."/>
            <person name="Du Z."/>
            <person name="Lin W."/>
            <person name="Wang J."/>
            <person name="Yu J."/>
            <person name="Yang H."/>
            <person name="Wang J."/>
            <person name="Huang P."/>
            <person name="Yang R."/>
        </authorList>
    </citation>
    <scope>NUCLEOTIDE SEQUENCE [LARGE SCALE GENOMIC DNA]</scope>
    <source>
        <strain evidence="12">91001 / Biovar Mediaevalis</strain>
    </source>
</reference>
<comment type="function">
    <text evidence="9">Catalyzes the transfer of an acyl chain from an acyl-[acyl-carrier-protein] (ACP) to Kdo(2)-lipid IV(A) to form Kdo(2)-(acyl)-lipid IV(A).</text>
</comment>
<sequence length="333" mass="38683">MSEDMYRYRVMSLCVTHSHLTHNDRVHMIKPQKFHISLLHPRYWLTWFGLGVLFLLVQLPYPLLNKLGVWLGRTSMRFLKRRVSIARRNLELCFPDMDKQVLEQTIIGNFESLGMGLLETGMAWFWSDTRIQRWFSVSGLENLKRAQQGKRGVLVIGVHFMSLELGGRVMGQCQPMMAMYRPHNNKVMELVQTWGRMRSNKAMLDRRDLRGMVRALKQGEAVWFAPDQDYGPRGSVFAPLFAVEHAATTSGTFMLARLAKPALLPLVLLRKKEGRGYDLLIQPALEDYPIDDEIAAASYMNKVIEKEIMRAPEQYLWLHRRFKTRPIGEPSLY</sequence>
<feature type="short sequence motif" description="HXXXXD motif" evidence="9">
    <location>
        <begin position="159"/>
        <end position="164"/>
    </location>
</feature>
<keyword evidence="10" id="KW-0346">Stress response</keyword>
<dbReference type="PIRSF" id="PIRSF026649">
    <property type="entry name" value="MsbB"/>
    <property type="match status" value="1"/>
</dbReference>
<evidence type="ECO:0000256" key="2">
    <source>
        <dbReference type="ARBA" id="ARBA00022519"/>
    </source>
</evidence>
<keyword evidence="2 9" id="KW-0997">Cell inner membrane</keyword>
<dbReference type="Proteomes" id="UP000002490">
    <property type="component" value="Chromosome"/>
</dbReference>
<keyword evidence="8 9" id="KW-0012">Acyltransferase</keyword>
<name>Q8D1N3_YERPE</name>
<dbReference type="InterPro" id="IPR011920">
    <property type="entry name" value="Lipid_A_LpxL_LpxP"/>
</dbReference>
<dbReference type="AlphaFoldDB" id="Q8D1N3"/>
<dbReference type="EC" id="2.3.1.242" evidence="9"/>
<accession>Q8D1N3</accession>
<dbReference type="InterPro" id="IPR004960">
    <property type="entry name" value="LipA_acyltrans"/>
</dbReference>
<evidence type="ECO:0000313" key="13">
    <source>
        <dbReference type="Proteomes" id="UP000002490"/>
    </source>
</evidence>
<keyword evidence="1 9" id="KW-1003">Cell membrane</keyword>
<comment type="similarity">
    <text evidence="9">Belongs to the LpxL/LpxM/LpxP family. LpxP subfamily.</text>
</comment>
<proteinExistence type="inferred from homology"/>
<evidence type="ECO:0000256" key="6">
    <source>
        <dbReference type="ARBA" id="ARBA00022989"/>
    </source>
</evidence>
<evidence type="ECO:0000313" key="10">
    <source>
        <dbReference type="EMBL" id="AAM83830.1"/>
    </source>
</evidence>
<dbReference type="EMBL" id="AE009952">
    <property type="protein sequence ID" value="AAM83830.1"/>
    <property type="molecule type" value="Genomic_DNA"/>
</dbReference>
<comment type="catalytic activity">
    <reaction evidence="9">
        <text>an alpha-Kdo-(2-&gt;4)-alpha-Kdo-(2-&gt;6)-lipid IVA + a fatty acyl-[ACP] = an acyl-alpha-Kdo-(2-&gt;4)-alpha-Kdo-(2-&gt;6)-lipid IVA + holo-[ACP]</text>
        <dbReference type="Rhea" id="RHEA:74287"/>
        <dbReference type="Rhea" id="RHEA-COMP:9685"/>
        <dbReference type="Rhea" id="RHEA-COMP:14125"/>
        <dbReference type="ChEBI" id="CHEBI:64479"/>
        <dbReference type="ChEBI" id="CHEBI:138651"/>
        <dbReference type="ChEBI" id="CHEBI:176429"/>
        <dbReference type="ChEBI" id="CHEBI:193149"/>
        <dbReference type="EC" id="2.3.1.242"/>
    </reaction>
</comment>
<evidence type="ECO:0000256" key="9">
    <source>
        <dbReference type="HAMAP-Rule" id="MF_01943"/>
    </source>
</evidence>
<comment type="subcellular location">
    <subcellularLocation>
        <location evidence="9">Cell inner membrane</location>
        <topology evidence="9">Single-pass membrane protein</topology>
    </subcellularLocation>
</comment>
<dbReference type="IntAct" id="Q8D1N3">
    <property type="interactions" value="1"/>
</dbReference>
<keyword evidence="6 9" id="KW-1133">Transmembrane helix</keyword>
<evidence type="ECO:0000256" key="3">
    <source>
        <dbReference type="ARBA" id="ARBA00022679"/>
    </source>
</evidence>
<dbReference type="GO" id="GO:0009409">
    <property type="term" value="P:response to cold"/>
    <property type="evidence" value="ECO:0007669"/>
    <property type="project" value="InterPro"/>
</dbReference>
<evidence type="ECO:0000313" key="12">
    <source>
        <dbReference type="Proteomes" id="UP000001019"/>
    </source>
</evidence>
<dbReference type="PANTHER" id="PTHR30606:SF7">
    <property type="entry name" value="LIPID A BIOSYNTHESIS PALMITOLEOYLTRANSFERASE"/>
    <property type="match status" value="1"/>
</dbReference>
<dbReference type="Proteomes" id="UP000001019">
    <property type="component" value="Chromosome"/>
</dbReference>
<dbReference type="GO" id="GO:0005886">
    <property type="term" value="C:plasma membrane"/>
    <property type="evidence" value="ECO:0007669"/>
    <property type="project" value="UniProtKB-SubCell"/>
</dbReference>
<dbReference type="Pfam" id="PF03279">
    <property type="entry name" value="Lip_A_acyltrans"/>
    <property type="match status" value="1"/>
</dbReference>
<organism evidence="10 13">
    <name type="scientific">Yersinia pestis</name>
    <dbReference type="NCBI Taxonomy" id="632"/>
    <lineage>
        <taxon>Bacteria</taxon>
        <taxon>Pseudomonadati</taxon>
        <taxon>Pseudomonadota</taxon>
        <taxon>Gammaproteobacteria</taxon>
        <taxon>Enterobacterales</taxon>
        <taxon>Yersiniaceae</taxon>
        <taxon>Yersinia</taxon>
    </lineage>
</organism>
<comment type="pathway">
    <text evidence="9">Bacterial outer membrane biogenesis; lipopolysaccharide biosynthesis.</text>
</comment>
<dbReference type="HAMAP" id="MF_01942">
    <property type="entry name" value="Lipid_A_LpxL_LpxP"/>
    <property type="match status" value="1"/>
</dbReference>
<keyword evidence="4 9" id="KW-0812">Transmembrane</keyword>
<dbReference type="NCBIfam" id="NF005952">
    <property type="entry name" value="PRK08025.1"/>
    <property type="match status" value="1"/>
</dbReference>
<evidence type="ECO:0000313" key="11">
    <source>
        <dbReference type="EMBL" id="AAS64060.1"/>
    </source>
</evidence>
<dbReference type="HAMAP" id="MF_01943">
    <property type="entry name" value="Lipid_A_LpxP"/>
    <property type="match status" value="1"/>
</dbReference>
<evidence type="ECO:0000256" key="5">
    <source>
        <dbReference type="ARBA" id="ARBA00022985"/>
    </source>
</evidence>
<dbReference type="CDD" id="cd07984">
    <property type="entry name" value="LPLAT_LABLAT-like"/>
    <property type="match status" value="1"/>
</dbReference>
<evidence type="ECO:0000256" key="1">
    <source>
        <dbReference type="ARBA" id="ARBA00022475"/>
    </source>
</evidence>
<feature type="transmembrane region" description="Helical" evidence="9">
    <location>
        <begin position="44"/>
        <end position="64"/>
    </location>
</feature>
<dbReference type="HOGENOM" id="CLU_049421_1_1_6"/>
<reference evidence="11" key="4">
    <citation type="submission" date="2016-05" db="EMBL/GenBank/DDBJ databases">
        <title>Reannotation of Yersinia pestis strain 91001 based on omics data.</title>
        <authorList>
            <person name="Yiqing M."/>
        </authorList>
    </citation>
    <scope>NUCLEOTIDE SEQUENCE</scope>
    <source>
        <strain evidence="11">91001</strain>
    </source>
</reference>
<dbReference type="NCBIfam" id="NF005340">
    <property type="entry name" value="PRK06860.1"/>
    <property type="match status" value="1"/>
</dbReference>
<dbReference type="InterPro" id="IPR030857">
    <property type="entry name" value="Lipid_A_LpxP"/>
</dbReference>
<dbReference type="GO" id="GO:0008951">
    <property type="term" value="F:palmitoleoyl [acyl-carrier-protein]-dependent acyltransferase activity"/>
    <property type="evidence" value="ECO:0007669"/>
    <property type="project" value="InterPro"/>
</dbReference>
<dbReference type="EMBL" id="AE017042">
    <property type="protein sequence ID" value="AAS64060.1"/>
    <property type="molecule type" value="Genomic_DNA"/>
</dbReference>
<evidence type="ECO:0000256" key="8">
    <source>
        <dbReference type="ARBA" id="ARBA00023315"/>
    </source>
</evidence>
<protein>
    <recommendedName>
        <fullName evidence="9">Lipid A biosynthesis acyltransferase</fullName>
        <ecNumber evidence="9">2.3.1.242</ecNumber>
    </recommendedName>
    <alternativeName>
        <fullName evidence="9">Kdo(2)-lipid IV(A) acyltransferase</fullName>
    </alternativeName>
</protein>
<dbReference type="NCBIfam" id="TIGR02207">
    <property type="entry name" value="lipid_A_htrB"/>
    <property type="match status" value="1"/>
</dbReference>
<dbReference type="KEGG" id="ypk:y0236"/>
<dbReference type="PANTHER" id="PTHR30606">
    <property type="entry name" value="LIPID A BIOSYNTHESIS LAUROYL ACYLTRANSFERASE"/>
    <property type="match status" value="1"/>
</dbReference>
<keyword evidence="7 9" id="KW-0472">Membrane</keyword>
<reference evidence="11" key="2">
    <citation type="submission" date="2003-04" db="EMBL/GenBank/DDBJ databases">
        <authorList>
            <person name="Song Y."/>
            <person name="Tong Z."/>
            <person name="Wang L."/>
            <person name="Han Y."/>
            <person name="Zhang J."/>
            <person name="Pei D."/>
            <person name="Wang J."/>
            <person name="Zhou D."/>
            <person name="Han Y."/>
            <person name="Pang X."/>
            <person name="Zhai J."/>
            <person name="Chen F."/>
            <person name="Qin H."/>
            <person name="Wang J."/>
            <person name="Li S."/>
            <person name="Guo Z."/>
            <person name="Ye C."/>
            <person name="Du Z."/>
            <person name="Lin W."/>
            <person name="Wang J."/>
            <person name="Yu J."/>
            <person name="Yang H."/>
            <person name="Wang J."/>
            <person name="Huang P."/>
            <person name="Yang R."/>
        </authorList>
    </citation>
    <scope>NUCLEOTIDE SEQUENCE</scope>
    <source>
        <strain evidence="11">91001</strain>
    </source>
</reference>
<dbReference type="UniPathway" id="UPA00030"/>
<evidence type="ECO:0000256" key="7">
    <source>
        <dbReference type="ARBA" id="ARBA00023136"/>
    </source>
</evidence>
<dbReference type="GO" id="GO:0009103">
    <property type="term" value="P:lipopolysaccharide biosynthetic process"/>
    <property type="evidence" value="ECO:0007669"/>
    <property type="project" value="UniProtKB-UniRule"/>
</dbReference>
<dbReference type="EnsemblBacteria" id="AAS64060">
    <property type="protein sequence ID" value="AAS64060"/>
    <property type="gene ID" value="YP_3915"/>
</dbReference>
<dbReference type="GO" id="GO:0036104">
    <property type="term" value="P:Kdo2-lipid A biosynthetic process"/>
    <property type="evidence" value="ECO:0007669"/>
    <property type="project" value="UniProtKB-UniRule"/>
</dbReference>
<evidence type="ECO:0000256" key="4">
    <source>
        <dbReference type="ARBA" id="ARBA00022692"/>
    </source>
</evidence>
<keyword evidence="3 9" id="KW-0808">Transferase</keyword>
<accession>Q74PJ0</accession>
<keyword evidence="5 9" id="KW-0448">Lipopolysaccharide biosynthesis</keyword>